<dbReference type="STRING" id="880070.Cycma_0463"/>
<accession>G0IWP9</accession>
<dbReference type="PRINTS" id="PR00502">
    <property type="entry name" value="NUDIXFAMILY"/>
</dbReference>
<dbReference type="GO" id="GO:0016787">
    <property type="term" value="F:hydrolase activity"/>
    <property type="evidence" value="ECO:0007669"/>
    <property type="project" value="UniProtKB-KW"/>
</dbReference>
<dbReference type="InterPro" id="IPR020476">
    <property type="entry name" value="Nudix_hydrolase"/>
</dbReference>
<evidence type="ECO:0000256" key="2">
    <source>
        <dbReference type="RuleBase" id="RU003476"/>
    </source>
</evidence>
<dbReference type="InterPro" id="IPR020084">
    <property type="entry name" value="NUDIX_hydrolase_CS"/>
</dbReference>
<dbReference type="PROSITE" id="PS51462">
    <property type="entry name" value="NUDIX"/>
    <property type="match status" value="1"/>
</dbReference>
<dbReference type="PANTHER" id="PTHR43736">
    <property type="entry name" value="ADP-RIBOSE PYROPHOSPHATASE"/>
    <property type="match status" value="1"/>
</dbReference>
<keyword evidence="1 2" id="KW-0378">Hydrolase</keyword>
<feature type="domain" description="Nudix hydrolase" evidence="3">
    <location>
        <begin position="7"/>
        <end position="141"/>
    </location>
</feature>
<gene>
    <name evidence="4" type="ordered locus">Cycma_0463</name>
</gene>
<dbReference type="PROSITE" id="PS00893">
    <property type="entry name" value="NUDIX_BOX"/>
    <property type="match status" value="1"/>
</dbReference>
<dbReference type="SUPFAM" id="SSF55811">
    <property type="entry name" value="Nudix"/>
    <property type="match status" value="1"/>
</dbReference>
<dbReference type="eggNOG" id="COG1051">
    <property type="taxonomic scope" value="Bacteria"/>
</dbReference>
<evidence type="ECO:0000313" key="5">
    <source>
        <dbReference type="Proteomes" id="UP000001635"/>
    </source>
</evidence>
<keyword evidence="5" id="KW-1185">Reference proteome</keyword>
<dbReference type="CDD" id="cd18873">
    <property type="entry name" value="NUDIX_NadM_like"/>
    <property type="match status" value="1"/>
</dbReference>
<dbReference type="RefSeq" id="WP_014018540.1">
    <property type="nucleotide sequence ID" value="NC_015914.1"/>
</dbReference>
<dbReference type="Pfam" id="PF00293">
    <property type="entry name" value="NUDIX"/>
    <property type="match status" value="1"/>
</dbReference>
<evidence type="ECO:0000313" key="4">
    <source>
        <dbReference type="EMBL" id="AEL24241.1"/>
    </source>
</evidence>
<proteinExistence type="inferred from homology"/>
<dbReference type="Gene3D" id="3.90.79.10">
    <property type="entry name" value="Nucleoside Triphosphate Pyrophosphohydrolase"/>
    <property type="match status" value="1"/>
</dbReference>
<evidence type="ECO:0000256" key="1">
    <source>
        <dbReference type="ARBA" id="ARBA00022801"/>
    </source>
</evidence>
<dbReference type="KEGG" id="cmr:Cycma_0463"/>
<name>G0IWP9_CYCMS</name>
<dbReference type="HOGENOM" id="CLU_037162_20_3_10"/>
<dbReference type="OrthoDB" id="9786141at2"/>
<dbReference type="PANTHER" id="PTHR43736:SF5">
    <property type="entry name" value="NUDIX HYDROLASE DOMAIN-CONTAINING PROTEIN"/>
    <property type="match status" value="1"/>
</dbReference>
<dbReference type="EMBL" id="CP002955">
    <property type="protein sequence ID" value="AEL24241.1"/>
    <property type="molecule type" value="Genomic_DNA"/>
</dbReference>
<sequence>MSFTYDYPRPAFTADAVVHCKALDKVLLIKRKNPPFENKWALPGGFVEKEELPYDACIRELEEETGLQLSEGTLIGVFGEKGRDPRGWTVSAAFVFEIDAIQMEKAKAGSDSQEVSWFSISFLPELAFDHYEIIKSSGLLGPC</sequence>
<protein>
    <submittedName>
        <fullName evidence="4">NUDIX hydrolase</fullName>
    </submittedName>
</protein>
<comment type="similarity">
    <text evidence="2">Belongs to the Nudix hydrolase family.</text>
</comment>
<dbReference type="InterPro" id="IPR000086">
    <property type="entry name" value="NUDIX_hydrolase_dom"/>
</dbReference>
<organism evidence="4 5">
    <name type="scientific">Cyclobacterium marinum (strain ATCC 25205 / DSM 745 / LMG 13164 / NCIMB 1802)</name>
    <name type="common">Flectobacillus marinus</name>
    <dbReference type="NCBI Taxonomy" id="880070"/>
    <lineage>
        <taxon>Bacteria</taxon>
        <taxon>Pseudomonadati</taxon>
        <taxon>Bacteroidota</taxon>
        <taxon>Cytophagia</taxon>
        <taxon>Cytophagales</taxon>
        <taxon>Cyclobacteriaceae</taxon>
        <taxon>Cyclobacterium</taxon>
    </lineage>
</organism>
<evidence type="ECO:0000259" key="3">
    <source>
        <dbReference type="PROSITE" id="PS51462"/>
    </source>
</evidence>
<dbReference type="Proteomes" id="UP000001635">
    <property type="component" value="Chromosome"/>
</dbReference>
<reference evidence="5" key="1">
    <citation type="submission" date="2011-07" db="EMBL/GenBank/DDBJ databases">
        <title>The complete genome of Cyclobacterium marinum DSM 745.</title>
        <authorList>
            <person name="Lucas S."/>
            <person name="Han J."/>
            <person name="Lapidus A."/>
            <person name="Bruce D."/>
            <person name="Goodwin L."/>
            <person name="Pitluck S."/>
            <person name="Peters L."/>
            <person name="Kyrpides N."/>
            <person name="Mavromatis K."/>
            <person name="Ivanova N."/>
            <person name="Ovchinnikova G."/>
            <person name="Chertkov O."/>
            <person name="Detter J.C."/>
            <person name="Tapia R."/>
            <person name="Han C."/>
            <person name="Land M."/>
            <person name="Hauser L."/>
            <person name="Markowitz V."/>
            <person name="Cheng J.-F."/>
            <person name="Hugenholtz P."/>
            <person name="Woyke T."/>
            <person name="Wu D."/>
            <person name="Tindall B."/>
            <person name="Schuetze A."/>
            <person name="Brambilla E."/>
            <person name="Klenk H.-P."/>
            <person name="Eisen J.A."/>
        </authorList>
    </citation>
    <scope>NUCLEOTIDE SEQUENCE [LARGE SCALE GENOMIC DNA]</scope>
    <source>
        <strain evidence="5">ATCC 25205 / DSM 745 / LMG 13164 / NCIMB 1802</strain>
    </source>
</reference>
<dbReference type="InterPro" id="IPR015797">
    <property type="entry name" value="NUDIX_hydrolase-like_dom_sf"/>
</dbReference>
<dbReference type="AlphaFoldDB" id="G0IWP9"/>